<dbReference type="Proteomes" id="UP001321473">
    <property type="component" value="Unassembled WGS sequence"/>
</dbReference>
<comment type="caution">
    <text evidence="4">The sequence shown here is derived from an EMBL/GenBank/DDBJ whole genome shotgun (WGS) entry which is preliminary data.</text>
</comment>
<feature type="compositionally biased region" description="Low complexity" evidence="2">
    <location>
        <begin position="1157"/>
        <end position="1172"/>
    </location>
</feature>
<feature type="compositionally biased region" description="Basic and acidic residues" evidence="2">
    <location>
        <begin position="845"/>
        <end position="855"/>
    </location>
</feature>
<dbReference type="Gene3D" id="3.40.390.10">
    <property type="entry name" value="Collagenase (Catalytic Domain)"/>
    <property type="match status" value="1"/>
</dbReference>
<feature type="compositionally biased region" description="Basic and acidic residues" evidence="2">
    <location>
        <begin position="1354"/>
        <end position="1370"/>
    </location>
</feature>
<feature type="compositionally biased region" description="Low complexity" evidence="2">
    <location>
        <begin position="70"/>
        <end position="82"/>
    </location>
</feature>
<evidence type="ECO:0000256" key="2">
    <source>
        <dbReference type="SAM" id="MobiDB-lite"/>
    </source>
</evidence>
<feature type="compositionally biased region" description="Basic and acidic residues" evidence="2">
    <location>
        <begin position="1691"/>
        <end position="1702"/>
    </location>
</feature>
<accession>A0AAQ4DHS5</accession>
<feature type="non-terminal residue" evidence="4">
    <location>
        <position position="1"/>
    </location>
</feature>
<feature type="compositionally biased region" description="Low complexity" evidence="2">
    <location>
        <begin position="1248"/>
        <end position="1267"/>
    </location>
</feature>
<feature type="compositionally biased region" description="Basic and acidic residues" evidence="2">
    <location>
        <begin position="422"/>
        <end position="441"/>
    </location>
</feature>
<feature type="region of interest" description="Disordered" evidence="2">
    <location>
        <begin position="692"/>
        <end position="941"/>
    </location>
</feature>
<dbReference type="GO" id="GO:0004222">
    <property type="term" value="F:metalloendopeptidase activity"/>
    <property type="evidence" value="ECO:0007669"/>
    <property type="project" value="InterPro"/>
</dbReference>
<evidence type="ECO:0000256" key="1">
    <source>
        <dbReference type="ARBA" id="ARBA00007357"/>
    </source>
</evidence>
<dbReference type="InterPro" id="IPR042089">
    <property type="entry name" value="Peptidase_M13_dom_2"/>
</dbReference>
<feature type="region of interest" description="Disordered" evidence="2">
    <location>
        <begin position="1521"/>
        <end position="1612"/>
    </location>
</feature>
<feature type="compositionally biased region" description="Low complexity" evidence="2">
    <location>
        <begin position="1538"/>
        <end position="1553"/>
    </location>
</feature>
<feature type="domain" description="Peptidase M13 N-terminal" evidence="3">
    <location>
        <begin position="1799"/>
        <end position="2121"/>
    </location>
</feature>
<reference evidence="4 5" key="1">
    <citation type="journal article" date="2023" name="Arcadia Sci">
        <title>De novo assembly of a long-read Amblyomma americanum tick genome.</title>
        <authorList>
            <person name="Chou S."/>
            <person name="Poskanzer K.E."/>
            <person name="Rollins M."/>
            <person name="Thuy-Boun P.S."/>
        </authorList>
    </citation>
    <scope>NUCLEOTIDE SEQUENCE [LARGE SCALE GENOMIC DNA]</scope>
    <source>
        <strain evidence="4">F_SG_1</strain>
        <tissue evidence="4">Salivary glands</tissue>
    </source>
</reference>
<feature type="compositionally biased region" description="Low complexity" evidence="2">
    <location>
        <begin position="1296"/>
        <end position="1306"/>
    </location>
</feature>
<feature type="region of interest" description="Disordered" evidence="2">
    <location>
        <begin position="1123"/>
        <end position="1215"/>
    </location>
</feature>
<dbReference type="InterPro" id="IPR008753">
    <property type="entry name" value="Peptidase_M13_N"/>
</dbReference>
<dbReference type="Pfam" id="PF05649">
    <property type="entry name" value="Peptidase_M13_N"/>
    <property type="match status" value="1"/>
</dbReference>
<protein>
    <recommendedName>
        <fullName evidence="3">Peptidase M13 N-terminal domain-containing protein</fullName>
    </recommendedName>
</protein>
<feature type="compositionally biased region" description="Basic and acidic residues" evidence="2">
    <location>
        <begin position="135"/>
        <end position="144"/>
    </location>
</feature>
<evidence type="ECO:0000313" key="5">
    <source>
        <dbReference type="Proteomes" id="UP001321473"/>
    </source>
</evidence>
<feature type="compositionally biased region" description="Low complexity" evidence="2">
    <location>
        <begin position="708"/>
        <end position="719"/>
    </location>
</feature>
<feature type="compositionally biased region" description="Basic and acidic residues" evidence="2">
    <location>
        <begin position="520"/>
        <end position="540"/>
    </location>
</feature>
<feature type="compositionally biased region" description="Basic residues" evidence="2">
    <location>
        <begin position="1680"/>
        <end position="1690"/>
    </location>
</feature>
<feature type="region of interest" description="Disordered" evidence="2">
    <location>
        <begin position="1670"/>
        <end position="1713"/>
    </location>
</feature>
<feature type="region of interest" description="Disordered" evidence="2">
    <location>
        <begin position="1248"/>
        <end position="1268"/>
    </location>
</feature>
<feature type="region of interest" description="Disordered" evidence="2">
    <location>
        <begin position="1296"/>
        <end position="1480"/>
    </location>
</feature>
<feature type="compositionally biased region" description="Polar residues" evidence="2">
    <location>
        <begin position="1372"/>
        <end position="1382"/>
    </location>
</feature>
<dbReference type="GO" id="GO:0016485">
    <property type="term" value="P:protein processing"/>
    <property type="evidence" value="ECO:0007669"/>
    <property type="project" value="TreeGrafter"/>
</dbReference>
<feature type="region of interest" description="Disordered" evidence="2">
    <location>
        <begin position="415"/>
        <end position="493"/>
    </location>
</feature>
<feature type="compositionally biased region" description="Basic and acidic residues" evidence="2">
    <location>
        <begin position="1054"/>
        <end position="1068"/>
    </location>
</feature>
<gene>
    <name evidence="4" type="ORF">V5799_026714</name>
</gene>
<feature type="region of interest" description="Disordered" evidence="2">
    <location>
        <begin position="990"/>
        <end position="1088"/>
    </location>
</feature>
<organism evidence="4 5">
    <name type="scientific">Amblyomma americanum</name>
    <name type="common">Lone star tick</name>
    <dbReference type="NCBI Taxonomy" id="6943"/>
    <lineage>
        <taxon>Eukaryota</taxon>
        <taxon>Metazoa</taxon>
        <taxon>Ecdysozoa</taxon>
        <taxon>Arthropoda</taxon>
        <taxon>Chelicerata</taxon>
        <taxon>Arachnida</taxon>
        <taxon>Acari</taxon>
        <taxon>Parasitiformes</taxon>
        <taxon>Ixodida</taxon>
        <taxon>Ixodoidea</taxon>
        <taxon>Ixodidae</taxon>
        <taxon>Amblyomminae</taxon>
        <taxon>Amblyomma</taxon>
    </lineage>
</organism>
<feature type="compositionally biased region" description="Basic and acidic residues" evidence="2">
    <location>
        <begin position="451"/>
        <end position="476"/>
    </location>
</feature>
<dbReference type="PROSITE" id="PS51885">
    <property type="entry name" value="NEPRILYSIN"/>
    <property type="match status" value="1"/>
</dbReference>
<feature type="compositionally biased region" description="Polar residues" evidence="2">
    <location>
        <begin position="329"/>
        <end position="353"/>
    </location>
</feature>
<dbReference type="PANTHER" id="PTHR11733:SF241">
    <property type="entry name" value="GH26575P-RELATED"/>
    <property type="match status" value="1"/>
</dbReference>
<feature type="compositionally biased region" description="Low complexity" evidence="2">
    <location>
        <begin position="857"/>
        <end position="866"/>
    </location>
</feature>
<feature type="region of interest" description="Disordered" evidence="2">
    <location>
        <begin position="507"/>
        <end position="598"/>
    </location>
</feature>
<sequence>RDSASHPRQPSVTAGHRETSDVNSPPSRSVRAHRQARDLPQAQRPSAETEGSPPPGHVGRTPSISGPSVTLTRRGPPRLRLTASTRVSASPVPAKPHTLKPSSEISGTFKRPSSEATGRPPTRTERVSVTPTATMRERFVDVHDAATVVPGKLQPHKKVSKTPGEQSRKHKRSGEPLKDEPAALGVMAATKPHPMHASPSAEPAAAKTSSLQAVATSTTRQRSTATSLPRPEQDTGSRALPTSAFPLPDTGLHKKHKLDTSKAMGDVACYGAWKTTTNTGRPDMSQKVKAFRPDGVPAGAASATAFLKDPSAESSSTESRPGEPVGSPPTGNFQGLVTSQQLGDFAGNSTSLTGGLEDLRRGPDLLPDDGTLEVQVDITRKHHGPATAPASATSKADRSSFSSIVERILATIMIRPGNAGPIKRDQPQPKADEVQSKESKPPNEPPLPTGEEIRIAEPQQEMKSELKKLEKPKESKEPEEDVAYGSPVDYERFLPKSKEALAYTELLEYPKVQQKPPAKQSKEDSKKSENKPKEDVDHGWPVDCGRFLPQSKESLHYTELLKDPKSGREESAKSSTKEPTKPEKPDEPREDIEHGWPVDYEHFLPKSKEALQYTELLKYPKRKPDSIAKANTKEVKSEKSKKPEEGIEHGSPVDYEQFLPQSKEALRYTELLEYPKSHQKLSVEPNKHQLIWGTQGVRGVSPPVERFSWSSPESKSPVSPTGPRSPSKPIGPSKQETTPPPAAKPTPAVAVRPLSGLVHDTNEELKSTTLAKQVDKKKKETPRRASAPQDPKPTPETKISPSSPSEDHVTPPEPSQKGTPEAHPELKRTTAVRPITAASNDDEGPQEHDKRKRLDLSSSTPSTVTTPDKHRPEEGIPAEQSASGSPEIKSIPARPLSMASHDDSRQAAPAQLAHSEKASDPLSHPTTRRPGMRPFSGFFHAIPSGGIGSAPGAKLVITVKEPDTHSRKTAEKTLTTRPFITSVRQTLAERLDTKPVAHDTKHGLSHTPASKAGTAPLAPKEAPSHAPSLKSGVHSKERAKEEGKSHATPVPQKDTIEAAKAPAEKPPEIPEPVSVSGPATGLPTGTRLLKMSTNDKAYREMMLWDYGPVPPRKTPVLHVKDGSAATVAPGPPITIPPKEIAAPQQPATNAAHVSKDTAPAPAKAGAPQPGTAVTKLPKEGVPVASKAAAPQTAAPASTMAEQPVSAAAKAATPKPVAPTAKVAEGVAKGAKAAVPQATATTAKVPMETVSAPPSKAAAPQATAPTAKVSRETVVAPLKAAAQQGAIPAAEVPKDAISAPAKAAAPEPKAPSEKVPQEATSAPDKAGGPDLATSTTKLSKDTVVAPAKAAAATAEAEKMPETKDNLGKPHQESAISKQKQTIPQAGAAKLTISASGAHKTAEEPTKQPGGKPVPDKAPSEAAVGQRTTSPALGKPTHETALPVKTAATDPETGIQGPKPPEEKPKPITAAAKDAKPAEIRPGFGTAANAAIEYISTPSPEMENEGSPGSREFTAAILTHKYSKPAEKPAFGTAASTSMEIKSTSSPEIKSESSSGPRGVTSAAVTRKTPTEEKGKDAKPTCKKPAFGIAANATVEPKSPSSPEMDLASPGSKDFTTAMVTHKSLSADKHEPHTYKCAKHRDETEAQYEMRKSKAKARARLRAMAKAQDAFEEEERVSIVKPSKKKKKKRKPVSTEKEATDLSRKKDRKSRLSMTPDHYTKSGMCPCCIILLIILFIILIALLYLLWPQPGTPQDTTTSQVAPTDQPTSRRPTLSTYYCSSDVCNAEAKYLKSLLSTSTKPCDNFYEYVCEAWSRAHAVPGGGAGGVLSSDTILQDKLASDMEPVLLSMQDADVKIAAGLHEDCMRRDKVGQNGNTVINVARELFRDWAIKEWPVLKNGTVTTEVAWMFAGELVRDLSVAALASVSVGVSPKALEVAAIELDKPRLVFSCNDASRPAVTKLFKDALLEVMSSFAAASAAVGNSDVDNVMNVFIRLASSPTLAASPDTSPIMYTSVKLVELESGYKNFLEKVFNSIVKIDDTTEVVLKSPDYLRNDLKAAMQELPPQAVVNYLGFMALVKAAPFFPEKFSNLRQLFGKDVLDRTLPDVSQTKALCLLAVQQVLPGCFAKAAAKLRGMSHTDLPLAEWLSRLESTFDRHQERVAWIGELSALIVRYRLRTNRIAAFPWGSRQEPCAPTPQEIPRRSEHPLRFFHQVSMLQEQKRLQLVLKTGQEVRALRGEARSELATIPEYDVMRQAVHVPMALFNTSVASNTTMFSFHLS</sequence>
<feature type="compositionally biased region" description="Basic and acidic residues" evidence="2">
    <location>
        <begin position="1567"/>
        <end position="1578"/>
    </location>
</feature>
<feature type="compositionally biased region" description="Basic and acidic residues" evidence="2">
    <location>
        <begin position="990"/>
        <end position="1002"/>
    </location>
</feature>
<feature type="compositionally biased region" description="Basic and acidic residues" evidence="2">
    <location>
        <begin position="553"/>
        <end position="598"/>
    </location>
</feature>
<feature type="non-terminal residue" evidence="4">
    <location>
        <position position="2278"/>
    </location>
</feature>
<dbReference type="PANTHER" id="PTHR11733">
    <property type="entry name" value="ZINC METALLOPROTEASE FAMILY M13 NEPRILYSIN-RELATED"/>
    <property type="match status" value="1"/>
</dbReference>
<feature type="region of interest" description="Disordered" evidence="2">
    <location>
        <begin position="1"/>
        <end position="401"/>
    </location>
</feature>
<feature type="compositionally biased region" description="Low complexity" evidence="2">
    <location>
        <begin position="215"/>
        <end position="227"/>
    </location>
</feature>
<dbReference type="SUPFAM" id="SSF55486">
    <property type="entry name" value="Metalloproteases ('zincins'), catalytic domain"/>
    <property type="match status" value="1"/>
</dbReference>
<proteinExistence type="inferred from homology"/>
<dbReference type="InterPro" id="IPR000718">
    <property type="entry name" value="Peptidase_M13"/>
</dbReference>
<feature type="compositionally biased region" description="Basic and acidic residues" evidence="2">
    <location>
        <begin position="622"/>
        <end position="648"/>
    </location>
</feature>
<dbReference type="GO" id="GO:0005886">
    <property type="term" value="C:plasma membrane"/>
    <property type="evidence" value="ECO:0007669"/>
    <property type="project" value="TreeGrafter"/>
</dbReference>
<feature type="compositionally biased region" description="Low complexity" evidence="2">
    <location>
        <begin position="385"/>
        <end position="394"/>
    </location>
</feature>
<feature type="compositionally biased region" description="Polar residues" evidence="2">
    <location>
        <begin position="1"/>
        <end position="12"/>
    </location>
</feature>
<dbReference type="Gene3D" id="1.10.1380.10">
    <property type="entry name" value="Neutral endopeptidase , domain2"/>
    <property type="match status" value="1"/>
</dbReference>
<dbReference type="EMBL" id="JARKHS020030563">
    <property type="protein sequence ID" value="KAK8762015.1"/>
    <property type="molecule type" value="Genomic_DNA"/>
</dbReference>
<evidence type="ECO:0000313" key="4">
    <source>
        <dbReference type="EMBL" id="KAK8762015.1"/>
    </source>
</evidence>
<name>A0AAQ4DHS5_AMBAM</name>
<dbReference type="InterPro" id="IPR024079">
    <property type="entry name" value="MetalloPept_cat_dom_sf"/>
</dbReference>
<comment type="similarity">
    <text evidence="1">Belongs to the peptidase M13 family.</text>
</comment>
<feature type="compositionally biased region" description="Low complexity" evidence="2">
    <location>
        <begin position="1341"/>
        <end position="1353"/>
    </location>
</feature>
<feature type="compositionally biased region" description="Low complexity" evidence="2">
    <location>
        <begin position="1184"/>
        <end position="1215"/>
    </location>
</feature>
<keyword evidence="5" id="KW-1185">Reference proteome</keyword>
<feature type="compositionally biased region" description="Basic and acidic residues" evidence="2">
    <location>
        <begin position="1034"/>
        <end position="1045"/>
    </location>
</feature>
<evidence type="ECO:0000259" key="3">
    <source>
        <dbReference type="Pfam" id="PF05649"/>
    </source>
</evidence>
<feature type="region of interest" description="Disordered" evidence="2">
    <location>
        <begin position="622"/>
        <end position="658"/>
    </location>
</feature>